<dbReference type="AlphaFoldDB" id="A0A317CL63"/>
<dbReference type="RefSeq" id="WP_109837251.1">
    <property type="nucleotide sequence ID" value="NZ_QGKM01000018.1"/>
</dbReference>
<reference evidence="1 2" key="1">
    <citation type="submission" date="2018-05" db="EMBL/GenBank/DDBJ databases">
        <title>Leucothrix arctica sp. nov., isolated from Arctic seawater.</title>
        <authorList>
            <person name="Choi A."/>
            <person name="Baek K."/>
        </authorList>
    </citation>
    <scope>NUCLEOTIDE SEQUENCE [LARGE SCALE GENOMIC DNA]</scope>
    <source>
        <strain evidence="1 2">JCM 18388</strain>
    </source>
</reference>
<protein>
    <recommendedName>
        <fullName evidence="3">Glycosyl transferase family 28 C-terminal domain-containing protein</fullName>
    </recommendedName>
</protein>
<dbReference type="OrthoDB" id="503106at2"/>
<evidence type="ECO:0000313" key="1">
    <source>
        <dbReference type="EMBL" id="PWQ98163.1"/>
    </source>
</evidence>
<accession>A0A317CL63</accession>
<dbReference type="Proteomes" id="UP000245539">
    <property type="component" value="Unassembled WGS sequence"/>
</dbReference>
<organism evidence="1 2">
    <name type="scientific">Leucothrix pacifica</name>
    <dbReference type="NCBI Taxonomy" id="1247513"/>
    <lineage>
        <taxon>Bacteria</taxon>
        <taxon>Pseudomonadati</taxon>
        <taxon>Pseudomonadota</taxon>
        <taxon>Gammaproteobacteria</taxon>
        <taxon>Thiotrichales</taxon>
        <taxon>Thiotrichaceae</taxon>
        <taxon>Leucothrix</taxon>
    </lineage>
</organism>
<evidence type="ECO:0008006" key="3">
    <source>
        <dbReference type="Google" id="ProtNLM"/>
    </source>
</evidence>
<dbReference type="SUPFAM" id="SSF53756">
    <property type="entry name" value="UDP-Glycosyltransferase/glycogen phosphorylase"/>
    <property type="match status" value="1"/>
</dbReference>
<dbReference type="InterPro" id="IPR053205">
    <property type="entry name" value="GHMP_kinase_L-arabinokinase"/>
</dbReference>
<proteinExistence type="predicted"/>
<dbReference type="Gene3D" id="3.40.50.2000">
    <property type="entry name" value="Glycogen Phosphorylase B"/>
    <property type="match status" value="1"/>
</dbReference>
<dbReference type="PANTHER" id="PTHR38134:SF2">
    <property type="entry name" value="GALACTOKINASE"/>
    <property type="match status" value="1"/>
</dbReference>
<dbReference type="EMBL" id="QGKM01000018">
    <property type="protein sequence ID" value="PWQ98163.1"/>
    <property type="molecule type" value="Genomic_DNA"/>
</dbReference>
<name>A0A317CL63_9GAMM</name>
<gene>
    <name evidence="1" type="ORF">DKW60_08610</name>
</gene>
<keyword evidence="2" id="KW-1185">Reference proteome</keyword>
<dbReference type="PANTHER" id="PTHR38134">
    <property type="entry name" value="SLR1395 PROTEIN"/>
    <property type="match status" value="1"/>
</dbReference>
<sequence>MTTKHLLVDLSSHGFGHFAQTSMVMNALHRLNLPIRVTLRSTLPEKIIQERLEMPVTVINHALDIGMAMHNAVDVDAKASYAYYDSFHQDYEQAVKAEVIALKEIQPDLLLANVPYVSLSAAAELDIPSVAMCSLNWAEIFEGFCESYNHSERIISDIRQAYSKAVHFLTVTPSMPMTGLNNLRPVPPITHYGKKQTDVLRQLVNNADARFVMVNLGGIPTQFSTEQWPVLDNVYWVVGSGIQSDRKDVLSQDTIALPFIDLLSSCHTVLTKTGYGMLVEATVNKVPVVCIERGNWPEEPALFDWVRQQGYLETIRMRDLETGNFAAEVEQSLHTVWQKPPAQSNGAEVAASLISEYLK</sequence>
<evidence type="ECO:0000313" key="2">
    <source>
        <dbReference type="Proteomes" id="UP000245539"/>
    </source>
</evidence>
<comment type="caution">
    <text evidence="1">The sequence shown here is derived from an EMBL/GenBank/DDBJ whole genome shotgun (WGS) entry which is preliminary data.</text>
</comment>